<feature type="region of interest" description="Disordered" evidence="5">
    <location>
        <begin position="116"/>
        <end position="147"/>
    </location>
</feature>
<evidence type="ECO:0000256" key="2">
    <source>
        <dbReference type="ARBA" id="ARBA00023015"/>
    </source>
</evidence>
<protein>
    <recommendedName>
        <fullName evidence="8">Transcriptional coactivator Hfi1/Transcriptional adapter 1</fullName>
    </recommendedName>
</protein>
<comment type="subcellular location">
    <subcellularLocation>
        <location evidence="1">Nucleus</location>
    </subcellularLocation>
</comment>
<evidence type="ECO:0000313" key="7">
    <source>
        <dbReference type="Proteomes" id="UP000594263"/>
    </source>
</evidence>
<dbReference type="EnsemblPlants" id="Kaladp0098s0189.1.v1.1">
    <property type="protein sequence ID" value="Kaladp0098s0189.1.v1.1.CDS.1"/>
    <property type="gene ID" value="Kaladp0098s0189.v1.1"/>
</dbReference>
<dbReference type="GO" id="GO:0003713">
    <property type="term" value="F:transcription coactivator activity"/>
    <property type="evidence" value="ECO:0007669"/>
    <property type="project" value="TreeGrafter"/>
</dbReference>
<dbReference type="Pfam" id="PF12767">
    <property type="entry name" value="SAGA-Tad1"/>
    <property type="match status" value="1"/>
</dbReference>
<dbReference type="CDD" id="cd22933">
    <property type="entry name" value="HFD_HFI1"/>
    <property type="match status" value="1"/>
</dbReference>
<dbReference type="Gramene" id="Kaladp0098s0189.1.v1.1">
    <property type="protein sequence ID" value="Kaladp0098s0189.1.v1.1.CDS.1"/>
    <property type="gene ID" value="Kaladp0098s0189.v1.1"/>
</dbReference>
<reference evidence="6" key="1">
    <citation type="submission" date="2021-01" db="UniProtKB">
        <authorList>
            <consortium name="EnsemblPlants"/>
        </authorList>
    </citation>
    <scope>IDENTIFICATION</scope>
</reference>
<evidence type="ECO:0000256" key="1">
    <source>
        <dbReference type="ARBA" id="ARBA00004123"/>
    </source>
</evidence>
<dbReference type="PANTHER" id="PTHR21277">
    <property type="entry name" value="TRANSCRIPTIONAL ADAPTER 1"/>
    <property type="match status" value="1"/>
</dbReference>
<dbReference type="AlphaFoldDB" id="A0A7N0V460"/>
<dbReference type="InterPro" id="IPR024738">
    <property type="entry name" value="Hfi1/Tada1"/>
</dbReference>
<evidence type="ECO:0000256" key="3">
    <source>
        <dbReference type="ARBA" id="ARBA00023163"/>
    </source>
</evidence>
<sequence length="399" mass="44188">MQRQQQQSSRIDLADMKSQIVKRIGTERSRRYFYYLSRLLTQKLSKNEFDKLCMRVIGKENLSLHNGLIRSILKNACDGKLPPASYEAGPAAKSAIDDDHKQSGYAGLVQTVPWSNGVVSPRKGRSGIRDRKLKDRPGLLGSNGAMDNASHLAYSKRDSNGRVIAENKDFTPCDYQRPVQQLQGFAEPPVSERDVPIHQPRDRHGIPRLVDRQDALRKDGLSRFSLHAPLGIPFCGSSIGGSRGPIPSAGVGNSSSCYDEGNLPDKESLQKRMEQIAAAQGLEGVTIESASILNNGLDLYLKRLITSCVSLVSGRSGTDSAKQVSQKQQMQSKLLNGLLPSNYHYMQNNGGPAETLQEHRSFSTISMIDFKVAMEMNPQQLGEDWPLLLEKICMDQFTE</sequence>
<evidence type="ECO:0000256" key="5">
    <source>
        <dbReference type="SAM" id="MobiDB-lite"/>
    </source>
</evidence>
<proteinExistence type="predicted"/>
<dbReference type="GO" id="GO:0000124">
    <property type="term" value="C:SAGA complex"/>
    <property type="evidence" value="ECO:0007669"/>
    <property type="project" value="TreeGrafter"/>
</dbReference>
<keyword evidence="4" id="KW-0539">Nucleus</keyword>
<keyword evidence="7" id="KW-1185">Reference proteome</keyword>
<dbReference type="GO" id="GO:0006357">
    <property type="term" value="P:regulation of transcription by RNA polymerase II"/>
    <property type="evidence" value="ECO:0007669"/>
    <property type="project" value="TreeGrafter"/>
</dbReference>
<dbReference type="OMA" id="TEFDRSC"/>
<keyword evidence="3" id="KW-0804">Transcription</keyword>
<evidence type="ECO:0000256" key="4">
    <source>
        <dbReference type="ARBA" id="ARBA00023242"/>
    </source>
</evidence>
<name>A0A7N0V460_KALFE</name>
<evidence type="ECO:0008006" key="8">
    <source>
        <dbReference type="Google" id="ProtNLM"/>
    </source>
</evidence>
<organism evidence="6 7">
    <name type="scientific">Kalanchoe fedtschenkoi</name>
    <name type="common">Lavender scallops</name>
    <name type="synonym">South American air plant</name>
    <dbReference type="NCBI Taxonomy" id="63787"/>
    <lineage>
        <taxon>Eukaryota</taxon>
        <taxon>Viridiplantae</taxon>
        <taxon>Streptophyta</taxon>
        <taxon>Embryophyta</taxon>
        <taxon>Tracheophyta</taxon>
        <taxon>Spermatophyta</taxon>
        <taxon>Magnoliopsida</taxon>
        <taxon>eudicotyledons</taxon>
        <taxon>Gunneridae</taxon>
        <taxon>Pentapetalae</taxon>
        <taxon>Saxifragales</taxon>
        <taxon>Crassulaceae</taxon>
        <taxon>Kalanchoe</taxon>
    </lineage>
</organism>
<dbReference type="PANTHER" id="PTHR21277:SF5">
    <property type="entry name" value="TRANSCRIPTIONAL ADAPTER 1"/>
    <property type="match status" value="1"/>
</dbReference>
<feature type="compositionally biased region" description="Basic and acidic residues" evidence="5">
    <location>
        <begin position="127"/>
        <end position="137"/>
    </location>
</feature>
<dbReference type="Proteomes" id="UP000594263">
    <property type="component" value="Unplaced"/>
</dbReference>
<dbReference type="GO" id="GO:0005634">
    <property type="term" value="C:nucleus"/>
    <property type="evidence" value="ECO:0007669"/>
    <property type="project" value="UniProtKB-SubCell"/>
</dbReference>
<keyword evidence="2" id="KW-0805">Transcription regulation</keyword>
<accession>A0A7N0V460</accession>
<evidence type="ECO:0000313" key="6">
    <source>
        <dbReference type="EnsemblPlants" id="Kaladp0098s0189.1.v1.1.CDS.1"/>
    </source>
</evidence>